<keyword evidence="1" id="KW-0812">Transmembrane</keyword>
<dbReference type="AlphaFoldDB" id="A0A166EIN5"/>
<dbReference type="RefSeq" id="WP_067088695.1">
    <property type="nucleotide sequence ID" value="NZ_LWMV01000006.1"/>
</dbReference>
<organism evidence="2 3">
    <name type="scientific">Methanobrevibacter curvatus</name>
    <dbReference type="NCBI Taxonomy" id="49547"/>
    <lineage>
        <taxon>Archaea</taxon>
        <taxon>Methanobacteriati</taxon>
        <taxon>Methanobacteriota</taxon>
        <taxon>Methanomada group</taxon>
        <taxon>Methanobacteria</taxon>
        <taxon>Methanobacteriales</taxon>
        <taxon>Methanobacteriaceae</taxon>
        <taxon>Methanobrevibacter</taxon>
    </lineage>
</organism>
<keyword evidence="1" id="KW-1133">Transmembrane helix</keyword>
<accession>A0A166EIN5</accession>
<name>A0A166EIN5_9EURY</name>
<dbReference type="OrthoDB" id="79586at2157"/>
<dbReference type="Proteomes" id="UP000077245">
    <property type="component" value="Unassembled WGS sequence"/>
</dbReference>
<dbReference type="PATRIC" id="fig|49547.3.peg.37"/>
<keyword evidence="3" id="KW-1185">Reference proteome</keyword>
<evidence type="ECO:0000256" key="1">
    <source>
        <dbReference type="SAM" id="Phobius"/>
    </source>
</evidence>
<sequence length="219" mass="25129">MAKKDKMSNNRTKIFLTILVLGIVVISAIGIFAYQKPQNIVVNNTIENNTTTNSESEIKYGYAPVKLAGLNFYAPEKYLKKYNSKDYFDAFPGEKDYEKTLNSKDDFESAFIDIAQLSFIDKYPSKIFQIDISYAKKYKEDLDEFDTFKKNSDLNRTITNKNIDGHIVKIIKTGSDFSRQTAGSNETYAYFELKSKSVLIQFTGIPIDEYMISSFFKLN</sequence>
<protein>
    <submittedName>
        <fullName evidence="2">Uncharacterized protein</fullName>
    </submittedName>
</protein>
<reference evidence="2 3" key="1">
    <citation type="submission" date="2016-04" db="EMBL/GenBank/DDBJ databases">
        <title>Genome sequence of Methanobrevibacter curvatus DSM 11111.</title>
        <authorList>
            <person name="Poehlein A."/>
            <person name="Seedorf H."/>
            <person name="Daniel R."/>
        </authorList>
    </citation>
    <scope>NUCLEOTIDE SEQUENCE [LARGE SCALE GENOMIC DNA]</scope>
    <source>
        <strain evidence="2 3">DSM 11111</strain>
    </source>
</reference>
<evidence type="ECO:0000313" key="3">
    <source>
        <dbReference type="Proteomes" id="UP000077245"/>
    </source>
</evidence>
<feature type="transmembrane region" description="Helical" evidence="1">
    <location>
        <begin position="12"/>
        <end position="34"/>
    </location>
</feature>
<keyword evidence="1" id="KW-0472">Membrane</keyword>
<evidence type="ECO:0000313" key="2">
    <source>
        <dbReference type="EMBL" id="KZX16694.1"/>
    </source>
</evidence>
<dbReference type="EMBL" id="LWMV01000006">
    <property type="protein sequence ID" value="KZX16694.1"/>
    <property type="molecule type" value="Genomic_DNA"/>
</dbReference>
<proteinExistence type="predicted"/>
<gene>
    <name evidence="2" type="ORF">MBCUR_00350</name>
</gene>
<comment type="caution">
    <text evidence="2">The sequence shown here is derived from an EMBL/GenBank/DDBJ whole genome shotgun (WGS) entry which is preliminary data.</text>
</comment>